<dbReference type="RefSeq" id="XP_035318273.1">
    <property type="nucleotide sequence ID" value="XM_035466504.1"/>
</dbReference>
<dbReference type="SMART" id="SM00220">
    <property type="entry name" value="S_TKc"/>
    <property type="match status" value="1"/>
</dbReference>
<evidence type="ECO:0000259" key="11">
    <source>
        <dbReference type="PROSITE" id="PS50011"/>
    </source>
</evidence>
<comment type="caution">
    <text evidence="12">The sequence shown here is derived from an EMBL/GenBank/DDBJ whole genome shotgun (WGS) entry which is preliminary data.</text>
</comment>
<keyword evidence="13" id="KW-1185">Reference proteome</keyword>
<dbReference type="AlphaFoldDB" id="A0A9P4YQ80"/>
<dbReference type="GO" id="GO:0050684">
    <property type="term" value="P:regulation of mRNA processing"/>
    <property type="evidence" value="ECO:0007669"/>
    <property type="project" value="TreeGrafter"/>
</dbReference>
<evidence type="ECO:0000256" key="1">
    <source>
        <dbReference type="ARBA" id="ARBA00012513"/>
    </source>
</evidence>
<evidence type="ECO:0000256" key="2">
    <source>
        <dbReference type="ARBA" id="ARBA00022527"/>
    </source>
</evidence>
<dbReference type="PANTHER" id="PTHR47634">
    <property type="entry name" value="PROTEIN KINASE DOMAIN-CONTAINING PROTEIN-RELATED"/>
    <property type="match status" value="1"/>
</dbReference>
<feature type="compositionally biased region" description="Acidic residues" evidence="10">
    <location>
        <begin position="202"/>
        <end position="217"/>
    </location>
</feature>
<evidence type="ECO:0000256" key="3">
    <source>
        <dbReference type="ARBA" id="ARBA00022679"/>
    </source>
</evidence>
<dbReference type="PROSITE" id="PS50011">
    <property type="entry name" value="PROTEIN_KINASE_DOM"/>
    <property type="match status" value="1"/>
</dbReference>
<dbReference type="GO" id="GO:0000245">
    <property type="term" value="P:spliceosomal complex assembly"/>
    <property type="evidence" value="ECO:0007669"/>
    <property type="project" value="TreeGrafter"/>
</dbReference>
<feature type="compositionally biased region" description="Basic and acidic residues" evidence="10">
    <location>
        <begin position="181"/>
        <end position="191"/>
    </location>
</feature>
<keyword evidence="3" id="KW-0808">Transferase</keyword>
<evidence type="ECO:0000256" key="5">
    <source>
        <dbReference type="ARBA" id="ARBA00022777"/>
    </source>
</evidence>
<evidence type="ECO:0000256" key="9">
    <source>
        <dbReference type="PROSITE-ProRule" id="PRU10141"/>
    </source>
</evidence>
<evidence type="ECO:0000256" key="10">
    <source>
        <dbReference type="SAM" id="MobiDB-lite"/>
    </source>
</evidence>
<reference evidence="12" key="1">
    <citation type="submission" date="2020-03" db="EMBL/GenBank/DDBJ databases">
        <title>Site-based positive gene gene selection in Geosmithia morbida across the United States reveals a broad range of putative effectors and factors for local host and environmental adapation.</title>
        <authorList>
            <person name="Onufrak A."/>
            <person name="Murdoch R.W."/>
            <person name="Gazis R."/>
            <person name="Huff M."/>
            <person name="Staton M."/>
            <person name="Klingeman W."/>
            <person name="Hadziabdic D."/>
        </authorList>
    </citation>
    <scope>NUCLEOTIDE SEQUENCE</scope>
    <source>
        <strain evidence="12">1262</strain>
    </source>
</reference>
<comment type="catalytic activity">
    <reaction evidence="8">
        <text>L-seryl-[protein] + ATP = O-phospho-L-seryl-[protein] + ADP + H(+)</text>
        <dbReference type="Rhea" id="RHEA:17989"/>
        <dbReference type="Rhea" id="RHEA-COMP:9863"/>
        <dbReference type="Rhea" id="RHEA-COMP:11604"/>
        <dbReference type="ChEBI" id="CHEBI:15378"/>
        <dbReference type="ChEBI" id="CHEBI:29999"/>
        <dbReference type="ChEBI" id="CHEBI:30616"/>
        <dbReference type="ChEBI" id="CHEBI:83421"/>
        <dbReference type="ChEBI" id="CHEBI:456216"/>
        <dbReference type="EC" id="2.7.11.1"/>
    </reaction>
</comment>
<evidence type="ECO:0000313" key="13">
    <source>
        <dbReference type="Proteomes" id="UP000749293"/>
    </source>
</evidence>
<sequence length="548" mass="62769">MHRRKREPRRLHYYSRDPDKLWGRLNANFSDVYGILESESEFRKGGYMPVHLGDEIGDDGRYRVIHKLGFGSSGAVWLCRDLRPGPQDVPEGTTHYVAVKILMACPLADVEKQAIYHVRDRLLRSTSGSPPPSPGFERHLCLPLREFTCQSPNGTHICLVYPVLGPPASEALSIFYPHQKMDEKEHERDEGPLLPPLRKQDDDDDDDEEEEEEEEEEGGRCVGAHPFQDIFQETAEALALLHRHGICHGKLINLDGLEEDEVLELLGQPDTEAMVILEDAGLTPEIPGAPRYLVYSVDWPLVNPAIISTRSRLIAFGNSFFADSDDGTPDFMRRKRYKWPWGVPCYAPEMIYSRDRRTAVADTSSSTTAIDLWSLGCMLYEIRFAQPLFHIREQLSYRYTTVNYEWHFTGEVFLLLGKLPNPYPWYDFDEDLQSIQPGNDYASTAALVADAASSTNDGTDNNDERERLHRFYSIRKRVCRCHGCPLMSVTNSRCPRRQSWLICDDEAETLADLIERLLRFRPEDRLSAEGALKHDWLAVKYECSLERD</sequence>
<organism evidence="12 13">
    <name type="scientific">Geosmithia morbida</name>
    <dbReference type="NCBI Taxonomy" id="1094350"/>
    <lineage>
        <taxon>Eukaryota</taxon>
        <taxon>Fungi</taxon>
        <taxon>Dikarya</taxon>
        <taxon>Ascomycota</taxon>
        <taxon>Pezizomycotina</taxon>
        <taxon>Sordariomycetes</taxon>
        <taxon>Hypocreomycetidae</taxon>
        <taxon>Hypocreales</taxon>
        <taxon>Bionectriaceae</taxon>
        <taxon>Geosmithia</taxon>
    </lineage>
</organism>
<protein>
    <recommendedName>
        <fullName evidence="1">non-specific serine/threonine protein kinase</fullName>
        <ecNumber evidence="1">2.7.11.1</ecNumber>
    </recommendedName>
</protein>
<evidence type="ECO:0000313" key="12">
    <source>
        <dbReference type="EMBL" id="KAF4119621.1"/>
    </source>
</evidence>
<dbReference type="GO" id="GO:0005524">
    <property type="term" value="F:ATP binding"/>
    <property type="evidence" value="ECO:0007669"/>
    <property type="project" value="UniProtKB-UniRule"/>
</dbReference>
<dbReference type="Gene3D" id="3.30.200.20">
    <property type="entry name" value="Phosphorylase Kinase, domain 1"/>
    <property type="match status" value="1"/>
</dbReference>
<dbReference type="EMBL" id="JAANYQ010000022">
    <property type="protein sequence ID" value="KAF4119621.1"/>
    <property type="molecule type" value="Genomic_DNA"/>
</dbReference>
<dbReference type="PANTHER" id="PTHR47634:SF9">
    <property type="entry name" value="PROTEIN KINASE DOMAIN-CONTAINING PROTEIN-RELATED"/>
    <property type="match status" value="1"/>
</dbReference>
<dbReference type="Proteomes" id="UP000749293">
    <property type="component" value="Unassembled WGS sequence"/>
</dbReference>
<comment type="catalytic activity">
    <reaction evidence="7">
        <text>L-threonyl-[protein] + ATP = O-phospho-L-threonyl-[protein] + ADP + H(+)</text>
        <dbReference type="Rhea" id="RHEA:46608"/>
        <dbReference type="Rhea" id="RHEA-COMP:11060"/>
        <dbReference type="Rhea" id="RHEA-COMP:11605"/>
        <dbReference type="ChEBI" id="CHEBI:15378"/>
        <dbReference type="ChEBI" id="CHEBI:30013"/>
        <dbReference type="ChEBI" id="CHEBI:30616"/>
        <dbReference type="ChEBI" id="CHEBI:61977"/>
        <dbReference type="ChEBI" id="CHEBI:456216"/>
        <dbReference type="EC" id="2.7.11.1"/>
    </reaction>
</comment>
<dbReference type="GO" id="GO:0004674">
    <property type="term" value="F:protein serine/threonine kinase activity"/>
    <property type="evidence" value="ECO:0007669"/>
    <property type="project" value="UniProtKB-KW"/>
</dbReference>
<evidence type="ECO:0000256" key="6">
    <source>
        <dbReference type="ARBA" id="ARBA00022840"/>
    </source>
</evidence>
<evidence type="ECO:0000256" key="4">
    <source>
        <dbReference type="ARBA" id="ARBA00022741"/>
    </source>
</evidence>
<keyword evidence="5" id="KW-0418">Kinase</keyword>
<accession>A0A9P4YQ80</accession>
<dbReference type="Pfam" id="PF00069">
    <property type="entry name" value="Pkinase"/>
    <property type="match status" value="1"/>
</dbReference>
<feature type="binding site" evidence="9">
    <location>
        <position position="100"/>
    </location>
    <ligand>
        <name>ATP</name>
        <dbReference type="ChEBI" id="CHEBI:30616"/>
    </ligand>
</feature>
<feature type="region of interest" description="Disordered" evidence="10">
    <location>
        <begin position="181"/>
        <end position="223"/>
    </location>
</feature>
<dbReference type="InterPro" id="IPR000719">
    <property type="entry name" value="Prot_kinase_dom"/>
</dbReference>
<proteinExistence type="predicted"/>
<dbReference type="InterPro" id="IPR051334">
    <property type="entry name" value="SRPK"/>
</dbReference>
<gene>
    <name evidence="12" type="ORF">GMORB2_4530</name>
</gene>
<feature type="domain" description="Protein kinase" evidence="11">
    <location>
        <begin position="62"/>
        <end position="537"/>
    </location>
</feature>
<evidence type="ECO:0000256" key="8">
    <source>
        <dbReference type="ARBA" id="ARBA00048679"/>
    </source>
</evidence>
<keyword evidence="2" id="KW-0723">Serine/threonine-protein kinase</keyword>
<evidence type="ECO:0000256" key="7">
    <source>
        <dbReference type="ARBA" id="ARBA00047899"/>
    </source>
</evidence>
<dbReference type="InterPro" id="IPR017441">
    <property type="entry name" value="Protein_kinase_ATP_BS"/>
</dbReference>
<keyword evidence="6 9" id="KW-0067">ATP-binding</keyword>
<name>A0A9P4YQ80_9HYPO</name>
<dbReference type="GO" id="GO:0005634">
    <property type="term" value="C:nucleus"/>
    <property type="evidence" value="ECO:0007669"/>
    <property type="project" value="TreeGrafter"/>
</dbReference>
<dbReference type="GO" id="GO:0005737">
    <property type="term" value="C:cytoplasm"/>
    <property type="evidence" value="ECO:0007669"/>
    <property type="project" value="TreeGrafter"/>
</dbReference>
<dbReference type="InterPro" id="IPR011009">
    <property type="entry name" value="Kinase-like_dom_sf"/>
</dbReference>
<dbReference type="EC" id="2.7.11.1" evidence="1"/>
<dbReference type="SUPFAM" id="SSF56112">
    <property type="entry name" value="Protein kinase-like (PK-like)"/>
    <property type="match status" value="1"/>
</dbReference>
<dbReference type="OrthoDB" id="5979581at2759"/>
<dbReference type="Gene3D" id="1.10.510.10">
    <property type="entry name" value="Transferase(Phosphotransferase) domain 1"/>
    <property type="match status" value="1"/>
</dbReference>
<keyword evidence="4 9" id="KW-0547">Nucleotide-binding</keyword>
<dbReference type="PROSITE" id="PS00107">
    <property type="entry name" value="PROTEIN_KINASE_ATP"/>
    <property type="match status" value="1"/>
</dbReference>
<dbReference type="GeneID" id="55970758"/>